<dbReference type="GO" id="GO:0015078">
    <property type="term" value="F:proton transmembrane transporter activity"/>
    <property type="evidence" value="ECO:0007669"/>
    <property type="project" value="InterPro"/>
</dbReference>
<evidence type="ECO:0000256" key="5">
    <source>
        <dbReference type="ARBA" id="ARBA00022781"/>
    </source>
</evidence>
<evidence type="ECO:0000256" key="2">
    <source>
        <dbReference type="ARBA" id="ARBA00007333"/>
    </source>
</evidence>
<evidence type="ECO:0000256" key="7">
    <source>
        <dbReference type="ARBA" id="ARBA00023065"/>
    </source>
</evidence>
<keyword evidence="10 11" id="KW-0066">ATP synthesis</keyword>
<dbReference type="EMBL" id="JAPXFL010000003">
    <property type="protein sequence ID" value="KAK9508453.1"/>
    <property type="molecule type" value="Genomic_DNA"/>
</dbReference>
<comment type="caution">
    <text evidence="13">The sequence shown here is derived from an EMBL/GenBank/DDBJ whole genome shotgun (WGS) entry which is preliminary data.</text>
</comment>
<keyword evidence="5 11" id="KW-0375">Hydrogen ion transport</keyword>
<keyword evidence="4 11" id="KW-0138">CF(0)</keyword>
<dbReference type="AlphaFoldDB" id="A0AAW1DBX7"/>
<dbReference type="Proteomes" id="UP001461498">
    <property type="component" value="Unassembled WGS sequence"/>
</dbReference>
<sequence length="100" mass="11586">MPTAFPPPVNVSPLIKLIRWTLLVSGIAYGTVWQKRHYAAELSLRDIRIQEKAARDKVLAEEKLRLNEVQLLSSRTLPNNPPRRLKRHWPRDHLSDEDSA</sequence>
<keyword evidence="14" id="KW-1185">Reference proteome</keyword>
<evidence type="ECO:0000256" key="1">
    <source>
        <dbReference type="ARBA" id="ARBA00004273"/>
    </source>
</evidence>
<evidence type="ECO:0000256" key="10">
    <source>
        <dbReference type="ARBA" id="ARBA00023310"/>
    </source>
</evidence>
<accession>A0AAW1DBX7</accession>
<keyword evidence="8 11" id="KW-0496">Mitochondrion</keyword>
<keyword evidence="6 11" id="KW-0999">Mitochondrion inner membrane</keyword>
<keyword evidence="9" id="KW-0472">Membrane</keyword>
<reference evidence="13 14" key="1">
    <citation type="submission" date="2022-12" db="EMBL/GenBank/DDBJ databases">
        <title>Chromosome-level genome assembly of true bugs.</title>
        <authorList>
            <person name="Ma L."/>
            <person name="Li H."/>
        </authorList>
    </citation>
    <scope>NUCLEOTIDE SEQUENCE [LARGE SCALE GENOMIC DNA]</scope>
    <source>
        <strain evidence="13">Lab_2022b</strain>
    </source>
</reference>
<comment type="subunit">
    <text evidence="11">F-type ATPases have 2 components, CF(1) - the catalytic core - and CF(0) - the membrane proton channel. CF(1) and CF(0) have multiple subunits.</text>
</comment>
<dbReference type="InterPro" id="IPR008386">
    <property type="entry name" value="ATP_synth_F0_esu_mt"/>
</dbReference>
<comment type="similarity">
    <text evidence="2 11">Belongs to the ATPase e subunit family.</text>
</comment>
<evidence type="ECO:0000256" key="6">
    <source>
        <dbReference type="ARBA" id="ARBA00022792"/>
    </source>
</evidence>
<name>A0AAW1DBX7_9HEMI</name>
<dbReference type="GO" id="GO:0045259">
    <property type="term" value="C:proton-transporting ATP synthase complex"/>
    <property type="evidence" value="ECO:0007669"/>
    <property type="project" value="UniProtKB-UniRule"/>
</dbReference>
<feature type="compositionally biased region" description="Basic and acidic residues" evidence="12">
    <location>
        <begin position="91"/>
        <end position="100"/>
    </location>
</feature>
<proteinExistence type="inferred from homology"/>
<evidence type="ECO:0000256" key="8">
    <source>
        <dbReference type="ARBA" id="ARBA00023128"/>
    </source>
</evidence>
<evidence type="ECO:0000256" key="11">
    <source>
        <dbReference type="RuleBase" id="RU367005"/>
    </source>
</evidence>
<evidence type="ECO:0000256" key="9">
    <source>
        <dbReference type="ARBA" id="ARBA00023136"/>
    </source>
</evidence>
<evidence type="ECO:0000256" key="4">
    <source>
        <dbReference type="ARBA" id="ARBA00022547"/>
    </source>
</evidence>
<feature type="region of interest" description="Disordered" evidence="12">
    <location>
        <begin position="75"/>
        <end position="100"/>
    </location>
</feature>
<evidence type="ECO:0000256" key="12">
    <source>
        <dbReference type="SAM" id="MobiDB-lite"/>
    </source>
</evidence>
<gene>
    <name evidence="13" type="ORF">O3M35_006007</name>
</gene>
<comment type="subcellular location">
    <subcellularLocation>
        <location evidence="1 11">Mitochondrion inner membrane</location>
    </subcellularLocation>
</comment>
<dbReference type="GO" id="GO:0015986">
    <property type="term" value="P:proton motive force-driven ATP synthesis"/>
    <property type="evidence" value="ECO:0007669"/>
    <property type="project" value="InterPro"/>
</dbReference>
<dbReference type="Pfam" id="PF05680">
    <property type="entry name" value="ATP-synt_E"/>
    <property type="match status" value="1"/>
</dbReference>
<evidence type="ECO:0000313" key="14">
    <source>
        <dbReference type="Proteomes" id="UP001461498"/>
    </source>
</evidence>
<protein>
    <recommendedName>
        <fullName evidence="11">ATP synthase F(0) complex subunit e, mitochondrial</fullName>
    </recommendedName>
</protein>
<evidence type="ECO:0000256" key="3">
    <source>
        <dbReference type="ARBA" id="ARBA00022448"/>
    </source>
</evidence>
<keyword evidence="3 11" id="KW-0813">Transport</keyword>
<dbReference type="GO" id="GO:0005743">
    <property type="term" value="C:mitochondrial inner membrane"/>
    <property type="evidence" value="ECO:0007669"/>
    <property type="project" value="UniProtKB-SubCell"/>
</dbReference>
<organism evidence="13 14">
    <name type="scientific">Rhynocoris fuscipes</name>
    <dbReference type="NCBI Taxonomy" id="488301"/>
    <lineage>
        <taxon>Eukaryota</taxon>
        <taxon>Metazoa</taxon>
        <taxon>Ecdysozoa</taxon>
        <taxon>Arthropoda</taxon>
        <taxon>Hexapoda</taxon>
        <taxon>Insecta</taxon>
        <taxon>Pterygota</taxon>
        <taxon>Neoptera</taxon>
        <taxon>Paraneoptera</taxon>
        <taxon>Hemiptera</taxon>
        <taxon>Heteroptera</taxon>
        <taxon>Panheteroptera</taxon>
        <taxon>Cimicomorpha</taxon>
        <taxon>Reduviidae</taxon>
        <taxon>Harpactorinae</taxon>
        <taxon>Harpactorini</taxon>
        <taxon>Rhynocoris</taxon>
    </lineage>
</organism>
<evidence type="ECO:0000313" key="13">
    <source>
        <dbReference type="EMBL" id="KAK9508453.1"/>
    </source>
</evidence>
<comment type="function">
    <text evidence="11">Subunit e, of the mitochondrial membrane ATP synthase complex (F(1)F(0) ATP synthase or Complex V) that produces ATP from ADP in the presence of a proton gradient across the membrane which is generated by electron transport complexes of the respiratory chain. ATP synthase complex consist of a soluble F(1) head domain - the catalytic core - and a membrane F(1) domain - the membrane proton channel. These two domains are linked by a central stalk rotating inside the F(1) region and a stationary peripheral stalk. During catalysis, ATP synthesis in the catalytic domain of F(1) is coupled via a rotary mechanism of the central stalk subunits to proton translocation. In vivo, can only synthesize ATP although its ATP hydrolase activity can be activated artificially in vitro. Part of the complex F(0) domain.</text>
</comment>
<keyword evidence="7 11" id="KW-0406">Ion transport</keyword>